<dbReference type="PANTHER" id="PTHR21666:SF270">
    <property type="entry name" value="MUREIN HYDROLASE ACTIVATOR ENVC"/>
    <property type="match status" value="1"/>
</dbReference>
<dbReference type="InterPro" id="IPR050570">
    <property type="entry name" value="Cell_wall_metabolism_enzyme"/>
</dbReference>
<dbReference type="SUPFAM" id="SSF51261">
    <property type="entry name" value="Duplicated hybrid motif"/>
    <property type="match status" value="1"/>
</dbReference>
<dbReference type="Proteomes" id="UP001183420">
    <property type="component" value="Unassembled WGS sequence"/>
</dbReference>
<feature type="region of interest" description="Disordered" evidence="1">
    <location>
        <begin position="468"/>
        <end position="490"/>
    </location>
</feature>
<feature type="compositionally biased region" description="Low complexity" evidence="1">
    <location>
        <begin position="33"/>
        <end position="43"/>
    </location>
</feature>
<gene>
    <name evidence="3" type="ORF">RNC47_32085</name>
</gene>
<keyword evidence="4" id="KW-1185">Reference proteome</keyword>
<evidence type="ECO:0000313" key="4">
    <source>
        <dbReference type="Proteomes" id="UP001183420"/>
    </source>
</evidence>
<evidence type="ECO:0000313" key="3">
    <source>
        <dbReference type="EMBL" id="MDT0322962.1"/>
    </source>
</evidence>
<dbReference type="RefSeq" id="WP_311603898.1">
    <property type="nucleotide sequence ID" value="NZ_JAVREM010000080.1"/>
</dbReference>
<feature type="region of interest" description="Disordered" evidence="1">
    <location>
        <begin position="217"/>
        <end position="250"/>
    </location>
</feature>
<accession>A0ABU2M0P3</accession>
<dbReference type="InterPro" id="IPR016047">
    <property type="entry name" value="M23ase_b-sheet_dom"/>
</dbReference>
<feature type="compositionally biased region" description="Low complexity" evidence="1">
    <location>
        <begin position="119"/>
        <end position="139"/>
    </location>
</feature>
<protein>
    <submittedName>
        <fullName evidence="3">M23 family metallopeptidase</fullName>
        <ecNumber evidence="3">3.4.-.-</ecNumber>
    </submittedName>
</protein>
<organism evidence="3 4">
    <name type="scientific">Streptomyces millisiae</name>
    <dbReference type="NCBI Taxonomy" id="3075542"/>
    <lineage>
        <taxon>Bacteria</taxon>
        <taxon>Bacillati</taxon>
        <taxon>Actinomycetota</taxon>
        <taxon>Actinomycetes</taxon>
        <taxon>Kitasatosporales</taxon>
        <taxon>Streptomycetaceae</taxon>
        <taxon>Streptomyces</taxon>
    </lineage>
</organism>
<dbReference type="EC" id="3.4.-.-" evidence="3"/>
<feature type="compositionally biased region" description="Basic residues" evidence="1">
    <location>
        <begin position="241"/>
        <end position="250"/>
    </location>
</feature>
<evidence type="ECO:0000259" key="2">
    <source>
        <dbReference type="Pfam" id="PF01551"/>
    </source>
</evidence>
<proteinExistence type="predicted"/>
<comment type="caution">
    <text evidence="3">The sequence shown here is derived from an EMBL/GenBank/DDBJ whole genome shotgun (WGS) entry which is preliminary data.</text>
</comment>
<dbReference type="GO" id="GO:0016787">
    <property type="term" value="F:hydrolase activity"/>
    <property type="evidence" value="ECO:0007669"/>
    <property type="project" value="UniProtKB-KW"/>
</dbReference>
<dbReference type="Pfam" id="PF01551">
    <property type="entry name" value="Peptidase_M23"/>
    <property type="match status" value="1"/>
</dbReference>
<name>A0ABU2M0P3_9ACTN</name>
<feature type="compositionally biased region" description="Low complexity" evidence="1">
    <location>
        <begin position="217"/>
        <end position="240"/>
    </location>
</feature>
<sequence length="490" mass="51260">MSDRLLSGVTDQHSDHSGYGSYAAYDVLDPYGTTPQQAAPTQQWGDPAQGQQHGGYGEWGAEGQWAAEPQQVATATIPPQQGVEDWYLQQQAGQWDAGGYGAGDLHETPAQGVAAYQDLQGQQGHQDQQGYQEYDGTYGAAYGPEFHQQPAAGYGEQAEADRGAAAYDAAGNYDATPEFEAAPQAEQPDAAYDITPSTGFEVEPEPELATAADALPDSAAPADSVDAPDAPAPAGASRSQGRGRRRVSRPRARSAFLSVAAPSLAVLGVTAVATAATVSESGTDTANEPAPVAAPDPADEAQRAAANAEFDTQLTSVQAAAGDYAERASRTQGRIDLEAQQEAEAEAAAAEAARIEAMRPKFFLPVEQRGLSAYYGQAGVNWMSNHTGIDFPVSYGTPVLAATDGTVRTQWHPSYGNLLILTAADGTETWYAHLDSTAYQSGSVQAGTVIAYSGNSGNSTGPHLHFEVRPGGGSPIDPLTWLRNQGLEPT</sequence>
<reference evidence="4" key="1">
    <citation type="submission" date="2023-07" db="EMBL/GenBank/DDBJ databases">
        <title>30 novel species of actinomycetes from the DSMZ collection.</title>
        <authorList>
            <person name="Nouioui I."/>
        </authorList>
    </citation>
    <scope>NUCLEOTIDE SEQUENCE [LARGE SCALE GENOMIC DNA]</scope>
    <source>
        <strain evidence="4">DSM 44918</strain>
    </source>
</reference>
<feature type="region of interest" description="Disordered" evidence="1">
    <location>
        <begin position="279"/>
        <end position="299"/>
    </location>
</feature>
<feature type="domain" description="M23ase beta-sheet core" evidence="2">
    <location>
        <begin position="385"/>
        <end position="478"/>
    </location>
</feature>
<keyword evidence="3" id="KW-0378">Hydrolase</keyword>
<dbReference type="EMBL" id="JAVREM010000080">
    <property type="protein sequence ID" value="MDT0322962.1"/>
    <property type="molecule type" value="Genomic_DNA"/>
</dbReference>
<dbReference type="Gene3D" id="2.70.70.10">
    <property type="entry name" value="Glucose Permease (Domain IIA)"/>
    <property type="match status" value="1"/>
</dbReference>
<feature type="compositionally biased region" description="Low complexity" evidence="1">
    <location>
        <begin position="279"/>
        <end position="296"/>
    </location>
</feature>
<dbReference type="PANTHER" id="PTHR21666">
    <property type="entry name" value="PEPTIDASE-RELATED"/>
    <property type="match status" value="1"/>
</dbReference>
<dbReference type="InterPro" id="IPR011055">
    <property type="entry name" value="Dup_hybrid_motif"/>
</dbReference>
<feature type="region of interest" description="Disordered" evidence="1">
    <location>
        <begin position="119"/>
        <end position="148"/>
    </location>
</feature>
<feature type="region of interest" description="Disordered" evidence="1">
    <location>
        <begin position="1"/>
        <end position="59"/>
    </location>
</feature>
<dbReference type="CDD" id="cd12797">
    <property type="entry name" value="M23_peptidase"/>
    <property type="match status" value="1"/>
</dbReference>
<evidence type="ECO:0000256" key="1">
    <source>
        <dbReference type="SAM" id="MobiDB-lite"/>
    </source>
</evidence>